<dbReference type="InterPro" id="IPR023198">
    <property type="entry name" value="PGP-like_dom2"/>
</dbReference>
<accession>A0ABW8SFJ9</accession>
<evidence type="ECO:0000256" key="1">
    <source>
        <dbReference type="HAMAP-Rule" id="MF_01375"/>
    </source>
</evidence>
<feature type="binding site" evidence="1">
    <location>
        <position position="10"/>
    </location>
    <ligand>
        <name>Mg(2+)</name>
        <dbReference type="ChEBI" id="CHEBI:18420"/>
    </ligand>
</feature>
<keyword evidence="1" id="KW-0479">Metal-binding</keyword>
<dbReference type="SFLD" id="SFLDG01135">
    <property type="entry name" value="C1.5.6:_HAD__Beta-PGM__Phospha"/>
    <property type="match status" value="1"/>
</dbReference>
<comment type="cofactor">
    <cofactor evidence="1">
        <name>Mg(2+)</name>
        <dbReference type="ChEBI" id="CHEBI:18420"/>
    </cofactor>
    <text evidence="1">Binds 1 Mg(2+) ion per subunit.</text>
</comment>
<dbReference type="SFLD" id="SFLDS00003">
    <property type="entry name" value="Haloacid_Dehalogenase"/>
    <property type="match status" value="1"/>
</dbReference>
<comment type="catalytic activity">
    <reaction evidence="1">
        <text>phosphonoacetaldehyde + H2O = acetaldehyde + phosphate + H(+)</text>
        <dbReference type="Rhea" id="RHEA:18905"/>
        <dbReference type="ChEBI" id="CHEBI:15343"/>
        <dbReference type="ChEBI" id="CHEBI:15377"/>
        <dbReference type="ChEBI" id="CHEBI:15378"/>
        <dbReference type="ChEBI" id="CHEBI:43474"/>
        <dbReference type="ChEBI" id="CHEBI:58383"/>
        <dbReference type="EC" id="3.11.1.1"/>
    </reaction>
</comment>
<dbReference type="Proteomes" id="UP001623660">
    <property type="component" value="Unassembled WGS sequence"/>
</dbReference>
<dbReference type="InterPro" id="IPR023214">
    <property type="entry name" value="HAD_sf"/>
</dbReference>
<keyword evidence="1" id="KW-0704">Schiff base</keyword>
<feature type="active site" description="Nucleophile" evidence="1">
    <location>
        <position position="10"/>
    </location>
</feature>
<dbReference type="NCBIfam" id="TIGR01422">
    <property type="entry name" value="phosphonatase"/>
    <property type="match status" value="1"/>
</dbReference>
<keyword evidence="3" id="KW-1185">Reference proteome</keyword>
<evidence type="ECO:0000313" key="3">
    <source>
        <dbReference type="Proteomes" id="UP001623660"/>
    </source>
</evidence>
<keyword evidence="1" id="KW-0460">Magnesium</keyword>
<comment type="similarity">
    <text evidence="1">Belongs to the HAD-like hydrolase superfamily. PhnX family.</text>
</comment>
<proteinExistence type="inferred from homology"/>
<dbReference type="PANTHER" id="PTHR43434:SF19">
    <property type="entry name" value="PHOSPHONOACETALDEHYDE HYDROLASE"/>
    <property type="match status" value="1"/>
</dbReference>
<name>A0ABW8SFJ9_9CLOT</name>
<dbReference type="InterPro" id="IPR006323">
    <property type="entry name" value="Phosphonoacetald_hydro"/>
</dbReference>
<dbReference type="Gene3D" id="1.10.150.240">
    <property type="entry name" value="Putative phosphatase, domain 2"/>
    <property type="match status" value="1"/>
</dbReference>
<keyword evidence="1 2" id="KW-0378">Hydrolase</keyword>
<dbReference type="EC" id="3.11.1.1" evidence="1"/>
<dbReference type="InterPro" id="IPR050155">
    <property type="entry name" value="HAD-like_hydrolase_sf"/>
</dbReference>
<dbReference type="RefSeq" id="WP_406790111.1">
    <property type="nucleotide sequence ID" value="NZ_JBJHZX010000001.1"/>
</dbReference>
<organism evidence="2 3">
    <name type="scientific">Candidatus Clostridium eludens</name>
    <dbReference type="NCBI Taxonomy" id="3381663"/>
    <lineage>
        <taxon>Bacteria</taxon>
        <taxon>Bacillati</taxon>
        <taxon>Bacillota</taxon>
        <taxon>Clostridia</taxon>
        <taxon>Eubacteriales</taxon>
        <taxon>Clostridiaceae</taxon>
        <taxon>Clostridium</taxon>
    </lineage>
</organism>
<sequence>MNKVEGVIFDWAGTTVDFGCFAPVNALLQVFESREIEVTMDEARAPMGMLKWDHIKTMLEMKRINNIWREKYSRDFDEEDVNTLHSEFEPLLISSLSMYSKPLPGVVEVAKELRDNGMAVGSTTGYTDKMMEAVLKGSRKNGYEPDFWITSDSTNSYGRPYPYMIFKNIEALQLSSVWKVVKVGDTKSDIHEGINAGVWSVGTVIGSSEMGLSSEEFENLSENKKNDAIKSTEEVFLRAGADFTINTLNELPELIEKINLLIREGKKPNAK</sequence>
<dbReference type="GO" id="GO:0050194">
    <property type="term" value="F:phosphonoacetaldehyde hydrolase activity"/>
    <property type="evidence" value="ECO:0007669"/>
    <property type="project" value="UniProtKB-EC"/>
</dbReference>
<dbReference type="EMBL" id="JBJHZX010000001">
    <property type="protein sequence ID" value="MFL0193986.1"/>
    <property type="molecule type" value="Genomic_DNA"/>
</dbReference>
<comment type="caution">
    <text evidence="2">The sequence shown here is derived from an EMBL/GenBank/DDBJ whole genome shotgun (WGS) entry which is preliminary data.</text>
</comment>
<protein>
    <recommendedName>
        <fullName evidence="1">Phosphonoacetaldehyde hydrolase</fullName>
        <shortName evidence="1">Phosphonatase</shortName>
        <ecNumber evidence="1">3.11.1.1</ecNumber>
    </recommendedName>
    <alternativeName>
        <fullName evidence="1">Phosphonoacetaldehyde phosphonohydrolase</fullName>
    </alternativeName>
</protein>
<dbReference type="HAMAP" id="MF_01375">
    <property type="entry name" value="PhnX"/>
    <property type="match status" value="1"/>
</dbReference>
<comment type="function">
    <text evidence="1">Involved in phosphonate degradation.</text>
</comment>
<reference evidence="2 3" key="1">
    <citation type="submission" date="2024-11" db="EMBL/GenBank/DDBJ databases">
        <authorList>
            <person name="Heng Y.C."/>
            <person name="Lim A.C.H."/>
            <person name="Lee J.K.Y."/>
            <person name="Kittelmann S."/>
        </authorList>
    </citation>
    <scope>NUCLEOTIDE SEQUENCE [LARGE SCALE GENOMIC DNA]</scope>
    <source>
        <strain evidence="2 3">WILCCON 0269</strain>
    </source>
</reference>
<evidence type="ECO:0000313" key="2">
    <source>
        <dbReference type="EMBL" id="MFL0193986.1"/>
    </source>
</evidence>
<dbReference type="Pfam" id="PF00702">
    <property type="entry name" value="Hydrolase"/>
    <property type="match status" value="1"/>
</dbReference>
<feature type="binding site" evidence="1">
    <location>
        <position position="185"/>
    </location>
    <ligand>
        <name>Mg(2+)</name>
        <dbReference type="ChEBI" id="CHEBI:18420"/>
    </ligand>
</feature>
<dbReference type="SUPFAM" id="SSF56784">
    <property type="entry name" value="HAD-like"/>
    <property type="match status" value="1"/>
</dbReference>
<gene>
    <name evidence="1 2" type="primary">phnX</name>
    <name evidence="2" type="ORF">ACJDU8_00045</name>
</gene>
<dbReference type="SFLD" id="SFLDG01129">
    <property type="entry name" value="C1.5:_HAD__Beta-PGM__Phosphata"/>
    <property type="match status" value="1"/>
</dbReference>
<feature type="active site" description="Schiff-base intermediate with substrate" evidence="1">
    <location>
        <position position="51"/>
    </location>
</feature>
<feature type="binding site" evidence="1">
    <location>
        <position position="12"/>
    </location>
    <ligand>
        <name>Mg(2+)</name>
        <dbReference type="ChEBI" id="CHEBI:18420"/>
    </ligand>
</feature>
<dbReference type="InterPro" id="IPR036412">
    <property type="entry name" value="HAD-like_sf"/>
</dbReference>
<comment type="subunit">
    <text evidence="1">Homodimer.</text>
</comment>
<dbReference type="Gene3D" id="3.40.50.1000">
    <property type="entry name" value="HAD superfamily/HAD-like"/>
    <property type="match status" value="1"/>
</dbReference>
<dbReference type="PANTHER" id="PTHR43434">
    <property type="entry name" value="PHOSPHOGLYCOLATE PHOSPHATASE"/>
    <property type="match status" value="1"/>
</dbReference>